<dbReference type="Proteomes" id="UP001496674">
    <property type="component" value="Chromosome"/>
</dbReference>
<gene>
    <name evidence="1" type="ORF">BSYN_11050</name>
</gene>
<dbReference type="Gene3D" id="2.40.160.20">
    <property type="match status" value="1"/>
</dbReference>
<evidence type="ECO:0000313" key="1">
    <source>
        <dbReference type="EMBL" id="BEG98840.1"/>
    </source>
</evidence>
<evidence type="ECO:0000313" key="2">
    <source>
        <dbReference type="Proteomes" id="UP001496674"/>
    </source>
</evidence>
<accession>A0ABM8IG04</accession>
<sequence>MLTNEVKFYVTRTIDMNGTTEKVFLEYLVQGIKDLYFYPKDNGYYYIEDENGKMIAVTKESEKIEGNKYVTDKKYIGLLNYAFRDAESVTKGLDKKDFNRATMIELTKEYHDKMCTSGEKCIVFTNDYKQKFIKLNFAVYGGLQLTDYSYKYTKVNLLNSKKSLTPAVGGLLNINSPRFMKSMSVVIDASLARLEGDGSFSNGSDYYERYTFSSLASTLSVGVKYTHSERKFRPTIEVGIGYSNIFNNSNTLYIGYNKYTYKNIYNMVSNYFTLSCGIGMDYQLNAKHQIFCKLLYNKMNDLDGNISGIQLKVGYTL</sequence>
<organism evidence="1 2">
    <name type="scientific">Bacteroides sedimenti</name>
    <dbReference type="NCBI Taxonomy" id="2136147"/>
    <lineage>
        <taxon>Bacteria</taxon>
        <taxon>Pseudomonadati</taxon>
        <taxon>Bacteroidota</taxon>
        <taxon>Bacteroidia</taxon>
        <taxon>Bacteroidales</taxon>
        <taxon>Bacteroidaceae</taxon>
        <taxon>Bacteroides</taxon>
    </lineage>
</organism>
<dbReference type="EMBL" id="AP028055">
    <property type="protein sequence ID" value="BEG98840.1"/>
    <property type="molecule type" value="Genomic_DNA"/>
</dbReference>
<name>A0ABM8IG04_9BACE</name>
<proteinExistence type="predicted"/>
<protein>
    <recommendedName>
        <fullName evidence="3">Outer membrane protein beta-barrel domain-containing protein</fullName>
    </recommendedName>
</protein>
<keyword evidence="2" id="KW-1185">Reference proteome</keyword>
<evidence type="ECO:0008006" key="3">
    <source>
        <dbReference type="Google" id="ProtNLM"/>
    </source>
</evidence>
<reference evidence="1 2" key="1">
    <citation type="submission" date="2023-04" db="EMBL/GenBank/DDBJ databases">
        <title>Draft genome sequence of acteroides sedimenti strain YN3PY1.</title>
        <authorList>
            <person name="Yoshida N."/>
        </authorList>
    </citation>
    <scope>NUCLEOTIDE SEQUENCE [LARGE SCALE GENOMIC DNA]</scope>
    <source>
        <strain evidence="1 2">YN3PY1</strain>
    </source>
</reference>